<dbReference type="GO" id="GO:0006302">
    <property type="term" value="P:double-strand break repair"/>
    <property type="evidence" value="ECO:0007669"/>
    <property type="project" value="TreeGrafter"/>
</dbReference>
<evidence type="ECO:0000259" key="10">
    <source>
        <dbReference type="Pfam" id="PF02463"/>
    </source>
</evidence>
<dbReference type="GO" id="GO:0005524">
    <property type="term" value="F:ATP binding"/>
    <property type="evidence" value="ECO:0007669"/>
    <property type="project" value="UniProtKB-UniRule"/>
</dbReference>
<dbReference type="PANTHER" id="PTHR32182">
    <property type="entry name" value="DNA REPLICATION AND REPAIR PROTEIN RECF"/>
    <property type="match status" value="1"/>
</dbReference>
<dbReference type="InterPro" id="IPR027417">
    <property type="entry name" value="P-loop_NTPase"/>
</dbReference>
<dbReference type="GO" id="GO:0000731">
    <property type="term" value="P:DNA synthesis involved in DNA repair"/>
    <property type="evidence" value="ECO:0007669"/>
    <property type="project" value="TreeGrafter"/>
</dbReference>
<feature type="domain" description="RecF/RecN/SMC N-terminal" evidence="10">
    <location>
        <begin position="23"/>
        <end position="380"/>
    </location>
</feature>
<evidence type="ECO:0000256" key="6">
    <source>
        <dbReference type="ARBA" id="ARBA00022741"/>
    </source>
</evidence>
<dbReference type="InterPro" id="IPR018078">
    <property type="entry name" value="DNA-binding_RecF_CS"/>
</dbReference>
<dbReference type="AlphaFoldDB" id="A0A2J7TL33"/>
<dbReference type="GO" id="GO:0009432">
    <property type="term" value="P:SOS response"/>
    <property type="evidence" value="ECO:0007669"/>
    <property type="project" value="UniProtKB-UniRule"/>
</dbReference>
<sequence length="398" mass="42557">MQTEALATHASPAPPPQLARRGVRRLTLADFRSYASLDMEILAQTVVLTGDNGAGKTNVLEALSLLTPGRGLRRAELSNCARNSGGGGFAVSIEIDAEGGRLQLGTGVEPNGGAAPARKFRIDREPAPSIRAFCDHIRVVWLTPAMDGLFVGSPGDRRRFLDRLVLSLDADHGARVSALERALRSRNRLLEERGGGNERLWLDAVEREVAELAIAVAAARFETVSKLAALIAQAGPETEGGFPLAELSLDGDIDRLIETRPALEAEDEYRKILRDNRARDASAGRTLIGPQSSDLAVRHARKQAAASHSSTGEQKALLVGLILAQARLIKAMSGLAPLVLLDEIAAHFDPKRRAALYELLGALGAQVWLTGADPSAFAELKGKAQMLQVTPGAIRELH</sequence>
<evidence type="ECO:0000256" key="1">
    <source>
        <dbReference type="ARBA" id="ARBA00004496"/>
    </source>
</evidence>
<evidence type="ECO:0000256" key="7">
    <source>
        <dbReference type="ARBA" id="ARBA00022840"/>
    </source>
</evidence>
<keyword evidence="6 9" id="KW-0547">Nucleotide-binding</keyword>
<keyword evidence="5 9" id="KW-0235">DNA replication</keyword>
<comment type="similarity">
    <text evidence="2 9">Belongs to the RecF family.</text>
</comment>
<dbReference type="HAMAP" id="MF_00365">
    <property type="entry name" value="RecF"/>
    <property type="match status" value="1"/>
</dbReference>
<evidence type="ECO:0000313" key="11">
    <source>
        <dbReference type="EMBL" id="PNG27447.1"/>
    </source>
</evidence>
<accession>A0A2J7TL33</accession>
<gene>
    <name evidence="9" type="primary">recF</name>
    <name evidence="11" type="ORF">CR492_00425</name>
</gene>
<keyword evidence="7 9" id="KW-0067">ATP-binding</keyword>
<dbReference type="Gene3D" id="1.20.1050.90">
    <property type="entry name" value="RecF/RecN/SMC, N-terminal domain"/>
    <property type="match status" value="1"/>
</dbReference>
<dbReference type="GO" id="GO:0006260">
    <property type="term" value="P:DNA replication"/>
    <property type="evidence" value="ECO:0007669"/>
    <property type="project" value="UniProtKB-UniRule"/>
</dbReference>
<dbReference type="InterPro" id="IPR001238">
    <property type="entry name" value="DNA-binding_RecF"/>
</dbReference>
<dbReference type="InterPro" id="IPR003395">
    <property type="entry name" value="RecF/RecN/SMC_N"/>
</dbReference>
<evidence type="ECO:0000256" key="5">
    <source>
        <dbReference type="ARBA" id="ARBA00022705"/>
    </source>
</evidence>
<evidence type="ECO:0000256" key="9">
    <source>
        <dbReference type="HAMAP-Rule" id="MF_00365"/>
    </source>
</evidence>
<evidence type="ECO:0000256" key="8">
    <source>
        <dbReference type="ARBA" id="ARBA00023125"/>
    </source>
</evidence>
<dbReference type="Proteomes" id="UP000236286">
    <property type="component" value="Unassembled WGS sequence"/>
</dbReference>
<keyword evidence="9" id="KW-0227">DNA damage</keyword>
<protein>
    <recommendedName>
        <fullName evidence="3 9">DNA replication and repair protein RecF</fullName>
    </recommendedName>
</protein>
<comment type="caution">
    <text evidence="11">The sequence shown here is derived from an EMBL/GenBank/DDBJ whole genome shotgun (WGS) entry which is preliminary data.</text>
</comment>
<dbReference type="OrthoDB" id="9803889at2"/>
<dbReference type="InterPro" id="IPR042174">
    <property type="entry name" value="RecF_2"/>
</dbReference>
<evidence type="ECO:0000313" key="12">
    <source>
        <dbReference type="Proteomes" id="UP000236286"/>
    </source>
</evidence>
<proteinExistence type="inferred from homology"/>
<organism evidence="11 12">
    <name type="scientific">Methylocella silvestris</name>
    <dbReference type="NCBI Taxonomy" id="199596"/>
    <lineage>
        <taxon>Bacteria</taxon>
        <taxon>Pseudomonadati</taxon>
        <taxon>Pseudomonadota</taxon>
        <taxon>Alphaproteobacteria</taxon>
        <taxon>Hyphomicrobiales</taxon>
        <taxon>Beijerinckiaceae</taxon>
        <taxon>Methylocella</taxon>
    </lineage>
</organism>
<dbReference type="Gene3D" id="3.40.50.300">
    <property type="entry name" value="P-loop containing nucleotide triphosphate hydrolases"/>
    <property type="match status" value="1"/>
</dbReference>
<dbReference type="Pfam" id="PF02463">
    <property type="entry name" value="SMC_N"/>
    <property type="match status" value="1"/>
</dbReference>
<comment type="subcellular location">
    <subcellularLocation>
        <location evidence="1 9">Cytoplasm</location>
    </subcellularLocation>
</comment>
<keyword evidence="9" id="KW-0234">DNA repair</keyword>
<evidence type="ECO:0000256" key="4">
    <source>
        <dbReference type="ARBA" id="ARBA00022490"/>
    </source>
</evidence>
<reference evidence="11 12" key="1">
    <citation type="submission" date="2017-10" db="EMBL/GenBank/DDBJ databases">
        <title>Genome announcement of Methylocella silvestris TVC from permafrost.</title>
        <authorList>
            <person name="Wang J."/>
            <person name="Geng K."/>
            <person name="Ul-Haque F."/>
            <person name="Crombie A.T."/>
            <person name="Street L.E."/>
            <person name="Wookey P.A."/>
            <person name="Murrell J.C."/>
            <person name="Pratscher J."/>
        </authorList>
    </citation>
    <scope>NUCLEOTIDE SEQUENCE [LARGE SCALE GENOMIC DNA]</scope>
    <source>
        <strain evidence="11 12">TVC</strain>
    </source>
</reference>
<dbReference type="RefSeq" id="WP_102841754.1">
    <property type="nucleotide sequence ID" value="NZ_PDZR01000001.1"/>
</dbReference>
<keyword evidence="8 9" id="KW-0238">DNA-binding</keyword>
<evidence type="ECO:0000256" key="3">
    <source>
        <dbReference type="ARBA" id="ARBA00020170"/>
    </source>
</evidence>
<name>A0A2J7TL33_METSI</name>
<comment type="function">
    <text evidence="9">The RecF protein is involved in DNA metabolism; it is required for DNA replication and normal SOS inducibility. RecF binds preferentially to single-stranded, linear DNA. It also seems to bind ATP.</text>
</comment>
<dbReference type="PROSITE" id="PS00617">
    <property type="entry name" value="RECF_1"/>
    <property type="match status" value="1"/>
</dbReference>
<feature type="binding site" evidence="9">
    <location>
        <begin position="50"/>
        <end position="57"/>
    </location>
    <ligand>
        <name>ATP</name>
        <dbReference type="ChEBI" id="CHEBI:30616"/>
    </ligand>
</feature>
<dbReference type="PANTHER" id="PTHR32182:SF0">
    <property type="entry name" value="DNA REPLICATION AND REPAIR PROTEIN RECF"/>
    <property type="match status" value="1"/>
</dbReference>
<evidence type="ECO:0000256" key="2">
    <source>
        <dbReference type="ARBA" id="ARBA00008016"/>
    </source>
</evidence>
<dbReference type="GO" id="GO:0003697">
    <property type="term" value="F:single-stranded DNA binding"/>
    <property type="evidence" value="ECO:0007669"/>
    <property type="project" value="UniProtKB-UniRule"/>
</dbReference>
<dbReference type="GO" id="GO:0005737">
    <property type="term" value="C:cytoplasm"/>
    <property type="evidence" value="ECO:0007669"/>
    <property type="project" value="UniProtKB-SubCell"/>
</dbReference>
<keyword evidence="4 9" id="KW-0963">Cytoplasm</keyword>
<dbReference type="NCBIfam" id="TIGR00611">
    <property type="entry name" value="recf"/>
    <property type="match status" value="1"/>
</dbReference>
<dbReference type="EMBL" id="PDZR01000001">
    <property type="protein sequence ID" value="PNG27447.1"/>
    <property type="molecule type" value="Genomic_DNA"/>
</dbReference>
<dbReference type="SUPFAM" id="SSF52540">
    <property type="entry name" value="P-loop containing nucleoside triphosphate hydrolases"/>
    <property type="match status" value="1"/>
</dbReference>
<keyword evidence="9" id="KW-0742">SOS response</keyword>